<evidence type="ECO:0000256" key="4">
    <source>
        <dbReference type="ARBA" id="ARBA00023242"/>
    </source>
</evidence>
<proteinExistence type="inferred from homology"/>
<feature type="compositionally biased region" description="Polar residues" evidence="8">
    <location>
        <begin position="215"/>
        <end position="226"/>
    </location>
</feature>
<dbReference type="InterPro" id="IPR052497">
    <property type="entry name" value="H2.0_Homeobox_TF"/>
</dbReference>
<feature type="compositionally biased region" description="Polar residues" evidence="8">
    <location>
        <begin position="234"/>
        <end position="246"/>
    </location>
</feature>
<dbReference type="PROSITE" id="PS50071">
    <property type="entry name" value="HOMEOBOX_2"/>
    <property type="match status" value="1"/>
</dbReference>
<evidence type="ECO:0000256" key="6">
    <source>
        <dbReference type="PROSITE-ProRule" id="PRU00108"/>
    </source>
</evidence>
<dbReference type="GO" id="GO:0000981">
    <property type="term" value="F:DNA-binding transcription factor activity, RNA polymerase II-specific"/>
    <property type="evidence" value="ECO:0007669"/>
    <property type="project" value="InterPro"/>
</dbReference>
<dbReference type="EMBL" id="JAPWDV010000003">
    <property type="protein sequence ID" value="KAJ6218402.1"/>
    <property type="molecule type" value="Genomic_DNA"/>
</dbReference>
<dbReference type="GO" id="GO:0005634">
    <property type="term" value="C:nucleus"/>
    <property type="evidence" value="ECO:0007669"/>
    <property type="project" value="UniProtKB-SubCell"/>
</dbReference>
<keyword evidence="11" id="KW-1185">Reference proteome</keyword>
<dbReference type="InterPro" id="IPR020479">
    <property type="entry name" value="HD_metazoa"/>
</dbReference>
<reference evidence="10" key="1">
    <citation type="submission" date="2022-12" db="EMBL/GenBank/DDBJ databases">
        <title>Genome assemblies of Blomia tropicalis.</title>
        <authorList>
            <person name="Cui Y."/>
        </authorList>
    </citation>
    <scope>NUCLEOTIDE SEQUENCE</scope>
    <source>
        <tissue evidence="10">Adult mites</tissue>
    </source>
</reference>
<dbReference type="InterPro" id="IPR017970">
    <property type="entry name" value="Homeobox_CS"/>
</dbReference>
<dbReference type="Pfam" id="PF00046">
    <property type="entry name" value="Homeodomain"/>
    <property type="match status" value="1"/>
</dbReference>
<evidence type="ECO:0000256" key="3">
    <source>
        <dbReference type="ARBA" id="ARBA00023155"/>
    </source>
</evidence>
<evidence type="ECO:0000256" key="2">
    <source>
        <dbReference type="ARBA" id="ARBA00023125"/>
    </source>
</evidence>
<dbReference type="PANTHER" id="PTHR46808:SF1">
    <property type="entry name" value="H2.0-LIKE HOMEOBOX PROTEIN"/>
    <property type="match status" value="1"/>
</dbReference>
<evidence type="ECO:0000256" key="7">
    <source>
        <dbReference type="RuleBase" id="RU000682"/>
    </source>
</evidence>
<feature type="region of interest" description="Disordered" evidence="8">
    <location>
        <begin position="215"/>
        <end position="257"/>
    </location>
</feature>
<gene>
    <name evidence="10" type="ORF">RDWZM_009559</name>
</gene>
<accession>A0A9Q0M6J7</accession>
<dbReference type="Gene3D" id="1.10.10.60">
    <property type="entry name" value="Homeodomain-like"/>
    <property type="match status" value="1"/>
</dbReference>
<sequence length="418" mass="46594">MVDSNNNNDKMINLNQNNEQDDNEIIDVESDIEMKPTISNVNNQMRLNFGMESILGRGTNGFNVDQMKTVPVQHQHQQQQGFGLASMNIGLHPSSAAASTNGPMSAFYNAFYSTFNNQAPSMINQSVANRTPHSNIWPPLYDNSTLGFNSIPNQRLPNRNIFNGINDCSNVKSTIDPFGVAYVSYPTIGNHQLYPTNPSPFFSSTSSMICWNGDDGTNSNKSNNGKRSYRRSNELASTTNGNNSSLDNKKKRSWSRAVFSNRQRDGLERRFFYQKYITKPDRRLLAAKLGLSDAQVKVWFQNRRMKWRLSVAEKIRRQALQVEEEMKQHQAFQDLMNSNVHLMCTVSEQVSTIKSSKTMNGKQSKSTMDSGIQITKSMVGGNDTSINGADGGVGGLCTTTNSNNNNSSSQSLSSIKIE</sequence>
<dbReference type="Proteomes" id="UP001142055">
    <property type="component" value="Chromosome 3"/>
</dbReference>
<dbReference type="CDD" id="cd00086">
    <property type="entry name" value="homeodomain"/>
    <property type="match status" value="1"/>
</dbReference>
<evidence type="ECO:0000256" key="1">
    <source>
        <dbReference type="ARBA" id="ARBA00004123"/>
    </source>
</evidence>
<evidence type="ECO:0000313" key="11">
    <source>
        <dbReference type="Proteomes" id="UP001142055"/>
    </source>
</evidence>
<dbReference type="InterPro" id="IPR000047">
    <property type="entry name" value="HTH_motif"/>
</dbReference>
<keyword evidence="3 6" id="KW-0371">Homeobox</keyword>
<protein>
    <recommendedName>
        <fullName evidence="9">Homeobox domain-containing protein</fullName>
    </recommendedName>
</protein>
<name>A0A9Q0M6J7_BLOTA</name>
<keyword evidence="4 6" id="KW-0539">Nucleus</keyword>
<dbReference type="SMART" id="SM00389">
    <property type="entry name" value="HOX"/>
    <property type="match status" value="1"/>
</dbReference>
<dbReference type="SUPFAM" id="SSF46689">
    <property type="entry name" value="Homeodomain-like"/>
    <property type="match status" value="1"/>
</dbReference>
<feature type="DNA-binding region" description="Homeobox" evidence="6">
    <location>
        <begin position="252"/>
        <end position="311"/>
    </location>
</feature>
<evidence type="ECO:0000256" key="8">
    <source>
        <dbReference type="SAM" id="MobiDB-lite"/>
    </source>
</evidence>
<dbReference type="AlphaFoldDB" id="A0A9Q0M6J7"/>
<dbReference type="GO" id="GO:0043565">
    <property type="term" value="F:sequence-specific DNA binding"/>
    <property type="evidence" value="ECO:0007669"/>
    <property type="project" value="TreeGrafter"/>
</dbReference>
<dbReference type="PRINTS" id="PR00024">
    <property type="entry name" value="HOMEOBOX"/>
</dbReference>
<comment type="caution">
    <text evidence="10">The sequence shown here is derived from an EMBL/GenBank/DDBJ whole genome shotgun (WGS) entry which is preliminary data.</text>
</comment>
<organism evidence="10 11">
    <name type="scientific">Blomia tropicalis</name>
    <name type="common">Mite</name>
    <dbReference type="NCBI Taxonomy" id="40697"/>
    <lineage>
        <taxon>Eukaryota</taxon>
        <taxon>Metazoa</taxon>
        <taxon>Ecdysozoa</taxon>
        <taxon>Arthropoda</taxon>
        <taxon>Chelicerata</taxon>
        <taxon>Arachnida</taxon>
        <taxon>Acari</taxon>
        <taxon>Acariformes</taxon>
        <taxon>Sarcoptiformes</taxon>
        <taxon>Astigmata</taxon>
        <taxon>Glycyphagoidea</taxon>
        <taxon>Echimyopodidae</taxon>
        <taxon>Blomia</taxon>
    </lineage>
</organism>
<dbReference type="InterPro" id="IPR001356">
    <property type="entry name" value="HD"/>
</dbReference>
<evidence type="ECO:0000313" key="10">
    <source>
        <dbReference type="EMBL" id="KAJ6218402.1"/>
    </source>
</evidence>
<dbReference type="PROSITE" id="PS00027">
    <property type="entry name" value="HOMEOBOX_1"/>
    <property type="match status" value="1"/>
</dbReference>
<evidence type="ECO:0000256" key="5">
    <source>
        <dbReference type="ARBA" id="ARBA00038504"/>
    </source>
</evidence>
<feature type="domain" description="Homeobox" evidence="9">
    <location>
        <begin position="250"/>
        <end position="310"/>
    </location>
</feature>
<dbReference type="PANTHER" id="PTHR46808">
    <property type="entry name" value="H2.0-LIKE HOMEOBOX PROTEIN"/>
    <property type="match status" value="1"/>
</dbReference>
<dbReference type="PRINTS" id="PR00031">
    <property type="entry name" value="HTHREPRESSR"/>
</dbReference>
<comment type="similarity">
    <text evidence="5">Belongs to the H2.0 homeobox family.</text>
</comment>
<evidence type="ECO:0000259" key="9">
    <source>
        <dbReference type="PROSITE" id="PS50071"/>
    </source>
</evidence>
<dbReference type="InterPro" id="IPR009057">
    <property type="entry name" value="Homeodomain-like_sf"/>
</dbReference>
<comment type="subcellular location">
    <subcellularLocation>
        <location evidence="1 6 7">Nucleus</location>
    </subcellularLocation>
</comment>
<keyword evidence="2 6" id="KW-0238">DNA-binding</keyword>